<comment type="caution">
    <text evidence="2">The sequence shown here is derived from an EMBL/GenBank/DDBJ whole genome shotgun (WGS) entry which is preliminary data.</text>
</comment>
<name>A0AA39LGY2_9BILA</name>
<accession>A0AA39LGY2</accession>
<proteinExistence type="predicted"/>
<dbReference type="EMBL" id="JAUCMV010000005">
    <property type="protein sequence ID" value="KAK0396770.1"/>
    <property type="molecule type" value="Genomic_DNA"/>
</dbReference>
<protein>
    <recommendedName>
        <fullName evidence="4">Secreted protein</fullName>
    </recommendedName>
</protein>
<keyword evidence="3" id="KW-1185">Reference proteome</keyword>
<evidence type="ECO:0000313" key="2">
    <source>
        <dbReference type="EMBL" id="KAK0396770.1"/>
    </source>
</evidence>
<gene>
    <name evidence="2" type="ORF">QR680_001846</name>
</gene>
<dbReference type="PANTHER" id="PTHR34311:SF10">
    <property type="entry name" value="NEMATODE SPECIFIC PEPTIDE FAMILY-RELATED"/>
    <property type="match status" value="1"/>
</dbReference>
<evidence type="ECO:0000256" key="1">
    <source>
        <dbReference type="SAM" id="SignalP"/>
    </source>
</evidence>
<dbReference type="AlphaFoldDB" id="A0AA39LGY2"/>
<evidence type="ECO:0000313" key="3">
    <source>
        <dbReference type="Proteomes" id="UP001175271"/>
    </source>
</evidence>
<dbReference type="Proteomes" id="UP001175271">
    <property type="component" value="Unassembled WGS sequence"/>
</dbReference>
<sequence>MTLLVLLALVGTTVVAGRSCTEQLHNAQNTFNDHLQIQADLDWLSIDKLRAAVEQKFSDNGAFGLREICGAFNAYRKSFDDLTKCARVVELLRDANGYATGVTRQQAFEYFSLMNQLDYTCGGGYEVFTNHDSCLAQQFTNKTTDLKACRDTFFERWNLDPVDTCGYAQDAIDCYKNVFAACGDSAGFFGCEYERVGIHVHFPQCADNFCIGGSSADCDFPKCYNEMKQALKLEVSQPWNDPEMLRPELEMYYKTADSLDGIRKLCKAFRNFRSCMGTNYRSCMTPASVAALGVNSQAAYEFVSVFSQLHYSCGAGLNVFVNSASCMKTTWNNSGRELDQALIDFRTMAIGDSKNACLYGSKMLTGFSRIFFRDCNKRSAREVEFWGCEYARTYVFNRYPECALSCSFPTAGGTIG</sequence>
<feature type="signal peptide" evidence="1">
    <location>
        <begin position="1"/>
        <end position="17"/>
    </location>
</feature>
<keyword evidence="1" id="KW-0732">Signal</keyword>
<organism evidence="2 3">
    <name type="scientific">Steinernema hermaphroditum</name>
    <dbReference type="NCBI Taxonomy" id="289476"/>
    <lineage>
        <taxon>Eukaryota</taxon>
        <taxon>Metazoa</taxon>
        <taxon>Ecdysozoa</taxon>
        <taxon>Nematoda</taxon>
        <taxon>Chromadorea</taxon>
        <taxon>Rhabditida</taxon>
        <taxon>Tylenchina</taxon>
        <taxon>Panagrolaimomorpha</taxon>
        <taxon>Strongyloidoidea</taxon>
        <taxon>Steinernematidae</taxon>
        <taxon>Steinernema</taxon>
    </lineage>
</organism>
<dbReference type="PANTHER" id="PTHR34311">
    <property type="entry name" value="PROTEIN CBG21698-RELATED"/>
    <property type="match status" value="1"/>
</dbReference>
<feature type="chain" id="PRO_5041317172" description="Secreted protein" evidence="1">
    <location>
        <begin position="18"/>
        <end position="416"/>
    </location>
</feature>
<evidence type="ECO:0008006" key="4">
    <source>
        <dbReference type="Google" id="ProtNLM"/>
    </source>
</evidence>
<reference evidence="2" key="1">
    <citation type="submission" date="2023-06" db="EMBL/GenBank/DDBJ databases">
        <title>Genomic analysis of the entomopathogenic nematode Steinernema hermaphroditum.</title>
        <authorList>
            <person name="Schwarz E.M."/>
            <person name="Heppert J.K."/>
            <person name="Baniya A."/>
            <person name="Schwartz H.T."/>
            <person name="Tan C.-H."/>
            <person name="Antoshechkin I."/>
            <person name="Sternberg P.W."/>
            <person name="Goodrich-Blair H."/>
            <person name="Dillman A.R."/>
        </authorList>
    </citation>
    <scope>NUCLEOTIDE SEQUENCE</scope>
    <source>
        <strain evidence="2">PS9179</strain>
        <tissue evidence="2">Whole animal</tissue>
    </source>
</reference>